<dbReference type="InterPro" id="IPR013096">
    <property type="entry name" value="Cupin_2"/>
</dbReference>
<name>A0A0F5I8F5_BACTR</name>
<evidence type="ECO:0000313" key="3">
    <source>
        <dbReference type="EMBL" id="KKB41550.1"/>
    </source>
</evidence>
<evidence type="ECO:0000256" key="1">
    <source>
        <dbReference type="ARBA" id="ARBA00023125"/>
    </source>
</evidence>
<dbReference type="PANTHER" id="PTHR46797">
    <property type="entry name" value="HTH-TYPE TRANSCRIPTIONAL REGULATOR"/>
    <property type="match status" value="1"/>
</dbReference>
<keyword evidence="1" id="KW-0238">DNA-binding</keyword>
<dbReference type="GO" id="GO:0003700">
    <property type="term" value="F:DNA-binding transcription factor activity"/>
    <property type="evidence" value="ECO:0007669"/>
    <property type="project" value="TreeGrafter"/>
</dbReference>
<reference evidence="3" key="1">
    <citation type="submission" date="2015-02" db="EMBL/GenBank/DDBJ databases">
        <title>Genome Assembly of Bacillaceae bacterium MTCC 8252.</title>
        <authorList>
            <person name="Verma A."/>
            <person name="Khatri I."/>
            <person name="Mual P."/>
            <person name="Subramanian S."/>
            <person name="Krishnamurthi S."/>
        </authorList>
    </citation>
    <scope>NUCLEOTIDE SEQUENCE [LARGE SCALE GENOMIC DNA]</scope>
    <source>
        <strain evidence="3">MTCC 8252</strain>
    </source>
</reference>
<evidence type="ECO:0000259" key="2">
    <source>
        <dbReference type="PROSITE" id="PS50943"/>
    </source>
</evidence>
<dbReference type="InterPro" id="IPR050807">
    <property type="entry name" value="TransReg_Diox_bact_type"/>
</dbReference>
<dbReference type="AlphaFoldDB" id="A0A0F5I8F5"/>
<dbReference type="RefSeq" id="WP_040047935.1">
    <property type="nucleotide sequence ID" value="NZ_JWIR02000021.1"/>
</dbReference>
<dbReference type="Proteomes" id="UP000031563">
    <property type="component" value="Unassembled WGS sequence"/>
</dbReference>
<dbReference type="STRING" id="1221996.QY95_00694"/>
<dbReference type="Gene3D" id="1.10.260.40">
    <property type="entry name" value="lambda repressor-like DNA-binding domains"/>
    <property type="match status" value="1"/>
</dbReference>
<dbReference type="CDD" id="cd02209">
    <property type="entry name" value="cupin_XRE_C"/>
    <property type="match status" value="1"/>
</dbReference>
<dbReference type="SUPFAM" id="SSF47413">
    <property type="entry name" value="lambda repressor-like DNA-binding domains"/>
    <property type="match status" value="1"/>
</dbReference>
<dbReference type="SUPFAM" id="SSF51182">
    <property type="entry name" value="RmlC-like cupins"/>
    <property type="match status" value="1"/>
</dbReference>
<dbReference type="Gene3D" id="2.60.120.10">
    <property type="entry name" value="Jelly Rolls"/>
    <property type="match status" value="1"/>
</dbReference>
<feature type="domain" description="HTH cro/C1-type" evidence="2">
    <location>
        <begin position="10"/>
        <end position="64"/>
    </location>
</feature>
<dbReference type="SMART" id="SM00530">
    <property type="entry name" value="HTH_XRE"/>
    <property type="match status" value="1"/>
</dbReference>
<keyword evidence="4" id="KW-1185">Reference proteome</keyword>
<evidence type="ECO:0000313" key="4">
    <source>
        <dbReference type="Proteomes" id="UP000031563"/>
    </source>
</evidence>
<dbReference type="InterPro" id="IPR010982">
    <property type="entry name" value="Lambda_DNA-bd_dom_sf"/>
</dbReference>
<dbReference type="CDD" id="cd00093">
    <property type="entry name" value="HTH_XRE"/>
    <property type="match status" value="1"/>
</dbReference>
<dbReference type="Pfam" id="PF01381">
    <property type="entry name" value="HTH_3"/>
    <property type="match status" value="1"/>
</dbReference>
<dbReference type="GO" id="GO:0003677">
    <property type="term" value="F:DNA binding"/>
    <property type="evidence" value="ECO:0007669"/>
    <property type="project" value="UniProtKB-KW"/>
</dbReference>
<dbReference type="PROSITE" id="PS50943">
    <property type="entry name" value="HTH_CROC1"/>
    <property type="match status" value="1"/>
</dbReference>
<dbReference type="EMBL" id="JWIR02000021">
    <property type="protein sequence ID" value="KKB41550.1"/>
    <property type="molecule type" value="Genomic_DNA"/>
</dbReference>
<dbReference type="InterPro" id="IPR014710">
    <property type="entry name" value="RmlC-like_jellyroll"/>
</dbReference>
<proteinExistence type="predicted"/>
<sequence length="171" mass="19274">MSSNTIGLKMKELRKGKKLTLKTLAERTGLSISFLSQVERGKSSVTLESLKKIADALDTNPSFFFSDDQLEEMLDVSREQFHYQDLSHGLSDALFSPILVTLKPGKNEGQAFSHSGHEFLYVVEGTLTVEIEGKRTKLNERETLMFDAKKAHYWLNLTDQTVRFLVVSSKG</sequence>
<dbReference type="PANTHER" id="PTHR46797:SF25">
    <property type="entry name" value="TRANSCRIPTIONAL REGULATOR"/>
    <property type="match status" value="1"/>
</dbReference>
<gene>
    <name evidence="3" type="ORF">QY95_00694</name>
</gene>
<protein>
    <submittedName>
        <fullName evidence="3">Transcriptional regulator, MerR family</fullName>
    </submittedName>
</protein>
<comment type="caution">
    <text evidence="3">The sequence shown here is derived from an EMBL/GenBank/DDBJ whole genome shotgun (WGS) entry which is preliminary data.</text>
</comment>
<dbReference type="OrthoDB" id="34624at2"/>
<dbReference type="InterPro" id="IPR001387">
    <property type="entry name" value="Cro/C1-type_HTH"/>
</dbReference>
<dbReference type="InterPro" id="IPR011051">
    <property type="entry name" value="RmlC_Cupin_sf"/>
</dbReference>
<dbReference type="GO" id="GO:0005829">
    <property type="term" value="C:cytosol"/>
    <property type="evidence" value="ECO:0007669"/>
    <property type="project" value="TreeGrafter"/>
</dbReference>
<accession>A0A0F5I8F5</accession>
<dbReference type="Pfam" id="PF07883">
    <property type="entry name" value="Cupin_2"/>
    <property type="match status" value="1"/>
</dbReference>
<organism evidence="3 4">
    <name type="scientific">Bacillus thermotolerans</name>
    <name type="common">Quasibacillus thermotolerans</name>
    <dbReference type="NCBI Taxonomy" id="1221996"/>
    <lineage>
        <taxon>Bacteria</taxon>
        <taxon>Bacillati</taxon>
        <taxon>Bacillota</taxon>
        <taxon>Bacilli</taxon>
        <taxon>Bacillales</taxon>
        <taxon>Bacillaceae</taxon>
        <taxon>Bacillus</taxon>
    </lineage>
</organism>